<dbReference type="PANTHER" id="PTHR23249:SF16">
    <property type="entry name" value="TRAFFICKING PROTEIN PARTICLE COMPLEX SUBUNIT 1"/>
    <property type="match status" value="1"/>
</dbReference>
<dbReference type="GO" id="GO:0006888">
    <property type="term" value="P:endoplasmic reticulum to Golgi vesicle-mediated transport"/>
    <property type="evidence" value="ECO:0007669"/>
    <property type="project" value="UniProtKB-UniRule"/>
</dbReference>
<dbReference type="InterPro" id="IPR007233">
    <property type="entry name" value="TRAPPC"/>
</dbReference>
<evidence type="ECO:0000256" key="2">
    <source>
        <dbReference type="ARBA" id="ARBA00022824"/>
    </source>
</evidence>
<dbReference type="InterPro" id="IPR011012">
    <property type="entry name" value="Longin-like_dom_sf"/>
</dbReference>
<evidence type="ECO:0000256" key="3">
    <source>
        <dbReference type="ARBA" id="ARBA00022892"/>
    </source>
</evidence>
<keyword evidence="4 6" id="KW-0333">Golgi apparatus</keyword>
<proteinExistence type="inferred from homology"/>
<evidence type="ECO:0000256" key="1">
    <source>
        <dbReference type="ARBA" id="ARBA00022448"/>
    </source>
</evidence>
<evidence type="ECO:0000313" key="8">
    <source>
        <dbReference type="Proteomes" id="UP000230002"/>
    </source>
</evidence>
<dbReference type="EMBL" id="AYKW01000002">
    <property type="protein sequence ID" value="PIL36093.1"/>
    <property type="molecule type" value="Genomic_DNA"/>
</dbReference>
<accession>A0A2G8SQV4</accession>
<evidence type="ECO:0000313" key="7">
    <source>
        <dbReference type="EMBL" id="PIL36093.1"/>
    </source>
</evidence>
<dbReference type="PANTHER" id="PTHR23249">
    <property type="entry name" value="TRAFFICKING PROTEIN PARTICLE COMPLEX SUBUNIT"/>
    <property type="match status" value="1"/>
</dbReference>
<gene>
    <name evidence="7" type="ORF">GSI_01753</name>
</gene>
<dbReference type="SUPFAM" id="SSF64356">
    <property type="entry name" value="SNARE-like"/>
    <property type="match status" value="1"/>
</dbReference>
<keyword evidence="2 6" id="KW-0256">Endoplasmic reticulum</keyword>
<evidence type="ECO:0000256" key="5">
    <source>
        <dbReference type="ARBA" id="ARBA00038167"/>
    </source>
</evidence>
<dbReference type="STRING" id="1077348.A0A2G8SQV4"/>
<comment type="similarity">
    <text evidence="5">Belongs to the TRAPP small subunits family. BET5 subfamily.</text>
</comment>
<sequence length="177" mass="19549">MLPAVYASVYPSAKPDSLYGNRGSLALSSGVVVAVNDDDAQPSAAPTQTHSPIAPLPPPPTASLPFDEEAKLVHGVVLSLRNMIRKLSGKDEQFVNYQTSTYKLHLFETLSGFKFVMLSDPAADSLRFVLRQIYAGPFLEYVVRNPLVNMDSRERGIDNEYFRLSTDRLVKGLTVFQ</sequence>
<protein>
    <recommendedName>
        <fullName evidence="6">Trafficking protein particle complex subunit</fullName>
    </recommendedName>
</protein>
<comment type="subcellular location">
    <subcellularLocation>
        <location evidence="6">Endoplasmic reticulum</location>
    </subcellularLocation>
    <subcellularLocation>
        <location evidence="6">Golgi apparatus</location>
        <location evidence="6">cis-Golgi network</location>
    </subcellularLocation>
</comment>
<dbReference type="GO" id="GO:0005794">
    <property type="term" value="C:Golgi apparatus"/>
    <property type="evidence" value="ECO:0007669"/>
    <property type="project" value="UniProtKB-SubCell"/>
</dbReference>
<evidence type="ECO:0000256" key="4">
    <source>
        <dbReference type="ARBA" id="ARBA00023034"/>
    </source>
</evidence>
<comment type="subunit">
    <text evidence="6">Part of the multisubunit transport protein particle (TRAPP) complex.</text>
</comment>
<reference evidence="7 8" key="1">
    <citation type="journal article" date="2015" name="Sci. Rep.">
        <title>Chromosome-level genome map provides insights into diverse defense mechanisms in the medicinal fungus Ganoderma sinense.</title>
        <authorList>
            <person name="Zhu Y."/>
            <person name="Xu J."/>
            <person name="Sun C."/>
            <person name="Zhou S."/>
            <person name="Xu H."/>
            <person name="Nelson D.R."/>
            <person name="Qian J."/>
            <person name="Song J."/>
            <person name="Luo H."/>
            <person name="Xiang L."/>
            <person name="Li Y."/>
            <person name="Xu Z."/>
            <person name="Ji A."/>
            <person name="Wang L."/>
            <person name="Lu S."/>
            <person name="Hayward A."/>
            <person name="Sun W."/>
            <person name="Li X."/>
            <person name="Schwartz D.C."/>
            <person name="Wang Y."/>
            <person name="Chen S."/>
        </authorList>
    </citation>
    <scope>NUCLEOTIDE SEQUENCE [LARGE SCALE GENOMIC DNA]</scope>
    <source>
        <strain evidence="7 8">ZZ0214-1</strain>
    </source>
</reference>
<name>A0A2G8SQV4_9APHY</name>
<comment type="caution">
    <text evidence="7">The sequence shown here is derived from an EMBL/GenBank/DDBJ whole genome shotgun (WGS) entry which is preliminary data.</text>
</comment>
<keyword evidence="1 6" id="KW-0813">Transport</keyword>
<dbReference type="SMART" id="SM01399">
    <property type="entry name" value="Sybindin"/>
    <property type="match status" value="1"/>
</dbReference>
<dbReference type="OrthoDB" id="3364529at2759"/>
<dbReference type="AlphaFoldDB" id="A0A2G8SQV4"/>
<dbReference type="Gene3D" id="3.30.450.70">
    <property type="match status" value="1"/>
</dbReference>
<dbReference type="GO" id="GO:0005783">
    <property type="term" value="C:endoplasmic reticulum"/>
    <property type="evidence" value="ECO:0007669"/>
    <property type="project" value="UniProtKB-SubCell"/>
</dbReference>
<keyword evidence="8" id="KW-1185">Reference proteome</keyword>
<dbReference type="Proteomes" id="UP000230002">
    <property type="component" value="Unassembled WGS sequence"/>
</dbReference>
<organism evidence="7 8">
    <name type="scientific">Ganoderma sinense ZZ0214-1</name>
    <dbReference type="NCBI Taxonomy" id="1077348"/>
    <lineage>
        <taxon>Eukaryota</taxon>
        <taxon>Fungi</taxon>
        <taxon>Dikarya</taxon>
        <taxon>Basidiomycota</taxon>
        <taxon>Agaricomycotina</taxon>
        <taxon>Agaricomycetes</taxon>
        <taxon>Polyporales</taxon>
        <taxon>Polyporaceae</taxon>
        <taxon>Ganoderma</taxon>
    </lineage>
</organism>
<dbReference type="Pfam" id="PF04099">
    <property type="entry name" value="Sybindin"/>
    <property type="match status" value="1"/>
</dbReference>
<dbReference type="GO" id="GO:0030008">
    <property type="term" value="C:TRAPP complex"/>
    <property type="evidence" value="ECO:0007669"/>
    <property type="project" value="UniProtKB-UniRule"/>
</dbReference>
<keyword evidence="3 6" id="KW-0931">ER-Golgi transport</keyword>
<evidence type="ECO:0000256" key="6">
    <source>
        <dbReference type="RuleBase" id="RU366065"/>
    </source>
</evidence>